<name>A7RUM9_NEMVE</name>
<evidence type="ECO:0000256" key="6">
    <source>
        <dbReference type="PROSITE-ProRule" id="PRU00176"/>
    </source>
</evidence>
<dbReference type="Pfam" id="PF00076">
    <property type="entry name" value="RRM_1"/>
    <property type="match status" value="1"/>
</dbReference>
<dbReference type="eggNOG" id="KOG4209">
    <property type="taxonomic scope" value="Eukaryota"/>
</dbReference>
<feature type="domain" description="RRM" evidence="7">
    <location>
        <begin position="1"/>
        <end position="79"/>
    </location>
</feature>
<dbReference type="GO" id="GO:0006397">
    <property type="term" value="P:mRNA processing"/>
    <property type="evidence" value="ECO:0007669"/>
    <property type="project" value="UniProtKB-KW"/>
</dbReference>
<dbReference type="AlphaFoldDB" id="A7RUM9"/>
<keyword evidence="5" id="KW-0539">Nucleus</keyword>
<evidence type="ECO:0000256" key="5">
    <source>
        <dbReference type="ARBA" id="ARBA00023242"/>
    </source>
</evidence>
<evidence type="ECO:0000256" key="2">
    <source>
        <dbReference type="ARBA" id="ARBA00022664"/>
    </source>
</evidence>
<proteinExistence type="predicted"/>
<dbReference type="GO" id="GO:0005634">
    <property type="term" value="C:nucleus"/>
    <property type="evidence" value="ECO:0007669"/>
    <property type="project" value="UniProtKB-SubCell"/>
</dbReference>
<feature type="non-terminal residue" evidence="8">
    <location>
        <position position="1"/>
    </location>
</feature>
<dbReference type="InterPro" id="IPR000504">
    <property type="entry name" value="RRM_dom"/>
</dbReference>
<dbReference type="SMART" id="SM00360">
    <property type="entry name" value="RRM"/>
    <property type="match status" value="1"/>
</dbReference>
<dbReference type="CDD" id="cd12365">
    <property type="entry name" value="RRM_RNPS1"/>
    <property type="match status" value="1"/>
</dbReference>
<evidence type="ECO:0000259" key="7">
    <source>
        <dbReference type="PROSITE" id="PS50102"/>
    </source>
</evidence>
<evidence type="ECO:0000256" key="4">
    <source>
        <dbReference type="ARBA" id="ARBA00023187"/>
    </source>
</evidence>
<comment type="subcellular location">
    <subcellularLocation>
        <location evidence="1">Nucleus</location>
    </subcellularLocation>
</comment>
<reference evidence="8 9" key="1">
    <citation type="journal article" date="2007" name="Science">
        <title>Sea anemone genome reveals ancestral eumetazoan gene repertoire and genomic organization.</title>
        <authorList>
            <person name="Putnam N.H."/>
            <person name="Srivastava M."/>
            <person name="Hellsten U."/>
            <person name="Dirks B."/>
            <person name="Chapman J."/>
            <person name="Salamov A."/>
            <person name="Terry A."/>
            <person name="Shapiro H."/>
            <person name="Lindquist E."/>
            <person name="Kapitonov V.V."/>
            <person name="Jurka J."/>
            <person name="Genikhovich G."/>
            <person name="Grigoriev I.V."/>
            <person name="Lucas S.M."/>
            <person name="Steele R.E."/>
            <person name="Finnerty J.R."/>
            <person name="Technau U."/>
            <person name="Martindale M.Q."/>
            <person name="Rokhsar D.S."/>
        </authorList>
    </citation>
    <scope>NUCLEOTIDE SEQUENCE [LARGE SCALE GENOMIC DNA]</scope>
    <source>
        <strain evidence="9">CH2 X CH6</strain>
    </source>
</reference>
<keyword evidence="9" id="KW-1185">Reference proteome</keyword>
<dbReference type="InterPro" id="IPR034201">
    <property type="entry name" value="RNPS1_RRM"/>
</dbReference>
<keyword evidence="2" id="KW-0507">mRNA processing</keyword>
<evidence type="ECO:0000313" key="9">
    <source>
        <dbReference type="Proteomes" id="UP000001593"/>
    </source>
</evidence>
<evidence type="ECO:0000256" key="3">
    <source>
        <dbReference type="ARBA" id="ARBA00022884"/>
    </source>
</evidence>
<organism evidence="8 9">
    <name type="scientific">Nematostella vectensis</name>
    <name type="common">Starlet sea anemone</name>
    <dbReference type="NCBI Taxonomy" id="45351"/>
    <lineage>
        <taxon>Eukaryota</taxon>
        <taxon>Metazoa</taxon>
        <taxon>Cnidaria</taxon>
        <taxon>Anthozoa</taxon>
        <taxon>Hexacorallia</taxon>
        <taxon>Actiniaria</taxon>
        <taxon>Edwardsiidae</taxon>
        <taxon>Nematostella</taxon>
    </lineage>
</organism>
<dbReference type="STRING" id="45351.A7RUM9"/>
<dbReference type="PANTHER" id="PTHR15481:SF0">
    <property type="entry name" value="LD23870P-RELATED"/>
    <property type="match status" value="1"/>
</dbReference>
<dbReference type="GO" id="GO:0008380">
    <property type="term" value="P:RNA splicing"/>
    <property type="evidence" value="ECO:0007669"/>
    <property type="project" value="UniProtKB-KW"/>
</dbReference>
<dbReference type="Gene3D" id="3.30.70.330">
    <property type="match status" value="1"/>
</dbReference>
<dbReference type="InterPro" id="IPR035979">
    <property type="entry name" value="RBD_domain_sf"/>
</dbReference>
<feature type="non-terminal residue" evidence="8">
    <location>
        <position position="86"/>
    </location>
</feature>
<dbReference type="InterPro" id="IPR012677">
    <property type="entry name" value="Nucleotide-bd_a/b_plait_sf"/>
</dbReference>
<dbReference type="PANTHER" id="PTHR15481">
    <property type="entry name" value="RIBONUCLEIC ACID BINDING PROTEIN S1"/>
    <property type="match status" value="1"/>
</dbReference>
<dbReference type="PhylomeDB" id="A7RUM9"/>
<dbReference type="PROSITE" id="PS50102">
    <property type="entry name" value="RRM"/>
    <property type="match status" value="1"/>
</dbReference>
<dbReference type="HOGENOM" id="CLU_012062_28_7_1"/>
<dbReference type="SUPFAM" id="SSF54928">
    <property type="entry name" value="RNA-binding domain, RBD"/>
    <property type="match status" value="1"/>
</dbReference>
<evidence type="ECO:0000256" key="1">
    <source>
        <dbReference type="ARBA" id="ARBA00004123"/>
    </source>
</evidence>
<dbReference type="GO" id="GO:0003723">
    <property type="term" value="F:RNA binding"/>
    <property type="evidence" value="ECO:0007669"/>
    <property type="project" value="UniProtKB-UniRule"/>
</dbReference>
<sequence length="86" mass="9825">TKLYVAHLTRNVNKDHVQEIFSVYGRVKTVDLPTDRTNNLSRGFAYVEYVDPEECEKALKHMDGGQIDGQEIAVQSVLPPRPRDVR</sequence>
<dbReference type="EMBL" id="DS469540">
    <property type="protein sequence ID" value="EDO44931.1"/>
    <property type="molecule type" value="Genomic_DNA"/>
</dbReference>
<dbReference type="Proteomes" id="UP000001593">
    <property type="component" value="Unassembled WGS sequence"/>
</dbReference>
<keyword evidence="4" id="KW-0508">mRNA splicing</keyword>
<dbReference type="OMA" id="THERHQG"/>
<gene>
    <name evidence="8" type="ORF">NEMVEDRAFT_v1g93902</name>
</gene>
<keyword evidence="3 6" id="KW-0694">RNA-binding</keyword>
<evidence type="ECO:0000313" key="8">
    <source>
        <dbReference type="EMBL" id="EDO44931.1"/>
    </source>
</evidence>
<protein>
    <recommendedName>
        <fullName evidence="7">RRM domain-containing protein</fullName>
    </recommendedName>
</protein>
<dbReference type="InParanoid" id="A7RUM9"/>
<accession>A7RUM9</accession>